<name>A0A157SG03_9BORD</name>
<dbReference type="AlphaFoldDB" id="A0A157SG03"/>
<gene>
    <name evidence="2" type="ORF">SAMEA3906486_02400</name>
</gene>
<evidence type="ECO:0000256" key="1">
    <source>
        <dbReference type="SAM" id="MobiDB-lite"/>
    </source>
</evidence>
<reference evidence="2 3" key="1">
    <citation type="submission" date="2016-04" db="EMBL/GenBank/DDBJ databases">
        <authorList>
            <consortium name="Pathogen Informatics"/>
        </authorList>
    </citation>
    <scope>NUCLEOTIDE SEQUENCE [LARGE SCALE GENOMIC DNA]</scope>
    <source>
        <strain evidence="2 3">H050680373</strain>
    </source>
</reference>
<evidence type="ECO:0000313" key="3">
    <source>
        <dbReference type="Proteomes" id="UP000076848"/>
    </source>
</evidence>
<feature type="region of interest" description="Disordered" evidence="1">
    <location>
        <begin position="1"/>
        <end position="72"/>
    </location>
</feature>
<proteinExistence type="predicted"/>
<evidence type="ECO:0000313" key="2">
    <source>
        <dbReference type="EMBL" id="SAI69274.1"/>
    </source>
</evidence>
<sequence length="72" mass="7451">MSPAPISALTRERAGGHRKAPFTGFSSGPNLQEGRDFQLRGPGRWGKGGGPLVAHGASPDTQAAALTKSIRL</sequence>
<protein>
    <submittedName>
        <fullName evidence="2">Uncharacterized protein</fullName>
    </submittedName>
</protein>
<accession>A0A157SG03</accession>
<dbReference type="EMBL" id="FKIF01000006">
    <property type="protein sequence ID" value="SAI69274.1"/>
    <property type="molecule type" value="Genomic_DNA"/>
</dbReference>
<dbReference type="STRING" id="288768.SAMEA3906486_02400"/>
<keyword evidence="3" id="KW-1185">Reference proteome</keyword>
<organism evidence="2 3">
    <name type="scientific">Bordetella ansorpii</name>
    <dbReference type="NCBI Taxonomy" id="288768"/>
    <lineage>
        <taxon>Bacteria</taxon>
        <taxon>Pseudomonadati</taxon>
        <taxon>Pseudomonadota</taxon>
        <taxon>Betaproteobacteria</taxon>
        <taxon>Burkholderiales</taxon>
        <taxon>Alcaligenaceae</taxon>
        <taxon>Bordetella</taxon>
    </lineage>
</organism>
<dbReference type="Proteomes" id="UP000076848">
    <property type="component" value="Unassembled WGS sequence"/>
</dbReference>